<feature type="transmembrane region" description="Helical" evidence="6">
    <location>
        <begin position="166"/>
        <end position="188"/>
    </location>
</feature>
<feature type="transmembrane region" description="Helical" evidence="6">
    <location>
        <begin position="6"/>
        <end position="31"/>
    </location>
</feature>
<feature type="transmembrane region" description="Helical" evidence="6">
    <location>
        <begin position="200"/>
        <end position="220"/>
    </location>
</feature>
<evidence type="ECO:0000259" key="7">
    <source>
        <dbReference type="Pfam" id="PF02683"/>
    </source>
</evidence>
<dbReference type="InterPro" id="IPR003834">
    <property type="entry name" value="Cyt_c_assmbl_TM_dom"/>
</dbReference>
<keyword evidence="4 6" id="KW-1133">Transmembrane helix</keyword>
<evidence type="ECO:0000256" key="5">
    <source>
        <dbReference type="ARBA" id="ARBA00023136"/>
    </source>
</evidence>
<evidence type="ECO:0000256" key="3">
    <source>
        <dbReference type="ARBA" id="ARBA00022692"/>
    </source>
</evidence>
<dbReference type="PANTHER" id="PTHR31272:SF4">
    <property type="entry name" value="CYTOCHROME C-TYPE BIOGENESIS PROTEIN HI_1454-RELATED"/>
    <property type="match status" value="1"/>
</dbReference>
<dbReference type="InterPro" id="IPR051790">
    <property type="entry name" value="Cytochrome_c-biogenesis_DsbD"/>
</dbReference>
<feature type="domain" description="Cytochrome C biogenesis protein transmembrane" evidence="7">
    <location>
        <begin position="9"/>
        <end position="220"/>
    </location>
</feature>
<comment type="similarity">
    <text evidence="2">Belongs to the DsbD family.</text>
</comment>
<gene>
    <name evidence="8" type="ORF">J2S25_000981</name>
</gene>
<keyword evidence="3 6" id="KW-0812">Transmembrane</keyword>
<keyword evidence="9" id="KW-1185">Reference proteome</keyword>
<comment type="caution">
    <text evidence="8">The sequence shown here is derived from an EMBL/GenBank/DDBJ whole genome shotgun (WGS) entry which is preliminary data.</text>
</comment>
<dbReference type="RefSeq" id="WP_307191359.1">
    <property type="nucleotide sequence ID" value="NZ_JAUSUN010000004.1"/>
</dbReference>
<proteinExistence type="inferred from homology"/>
<sequence>MNMSDIGLFFAFTAGILSFFSPCVFPLLPAYITHLTGGKIEGSKVAVDRTTLFTRSFGFIIGFSIIFIIMGASATFLGQLFANYRSIVMQIAGLLIIVFGLQMAGLLNIKFLMMEKKVHSETKSKGIFSSVFLGMAFASGWSPCVGLALSSILLLASSSDTLYQGMYLLTSYSLGMAVPFLVISFVISYSLQAIKKINKYLSKLAFVNGMIMVGMGFLVLSGQMQKISAWLSAYSLFGF</sequence>
<evidence type="ECO:0000256" key="4">
    <source>
        <dbReference type="ARBA" id="ARBA00022989"/>
    </source>
</evidence>
<organism evidence="8 9">
    <name type="scientific">Mesobacillus stamsii</name>
    <dbReference type="NCBI Taxonomy" id="225347"/>
    <lineage>
        <taxon>Bacteria</taxon>
        <taxon>Bacillati</taxon>
        <taxon>Bacillota</taxon>
        <taxon>Bacilli</taxon>
        <taxon>Bacillales</taxon>
        <taxon>Bacillaceae</taxon>
        <taxon>Mesobacillus</taxon>
    </lineage>
</organism>
<evidence type="ECO:0000256" key="2">
    <source>
        <dbReference type="ARBA" id="ARBA00006143"/>
    </source>
</evidence>
<protein>
    <submittedName>
        <fullName evidence="8">Cytochrome c-type biogenesis protein</fullName>
    </submittedName>
</protein>
<accession>A0ABU0FSB5</accession>
<name>A0ABU0FSB5_9BACI</name>
<dbReference type="Pfam" id="PF02683">
    <property type="entry name" value="DsbD_TM"/>
    <property type="match status" value="1"/>
</dbReference>
<evidence type="ECO:0000256" key="1">
    <source>
        <dbReference type="ARBA" id="ARBA00004141"/>
    </source>
</evidence>
<evidence type="ECO:0000313" key="8">
    <source>
        <dbReference type="EMBL" id="MDQ0412801.1"/>
    </source>
</evidence>
<feature type="transmembrane region" description="Helical" evidence="6">
    <location>
        <begin position="87"/>
        <end position="109"/>
    </location>
</feature>
<feature type="transmembrane region" description="Helical" evidence="6">
    <location>
        <begin position="130"/>
        <end position="154"/>
    </location>
</feature>
<dbReference type="EMBL" id="JAUSUN010000004">
    <property type="protein sequence ID" value="MDQ0412801.1"/>
    <property type="molecule type" value="Genomic_DNA"/>
</dbReference>
<dbReference type="Proteomes" id="UP001242313">
    <property type="component" value="Unassembled WGS sequence"/>
</dbReference>
<dbReference type="PANTHER" id="PTHR31272">
    <property type="entry name" value="CYTOCHROME C-TYPE BIOGENESIS PROTEIN HI_1454-RELATED"/>
    <property type="match status" value="1"/>
</dbReference>
<evidence type="ECO:0000256" key="6">
    <source>
        <dbReference type="SAM" id="Phobius"/>
    </source>
</evidence>
<evidence type="ECO:0000313" key="9">
    <source>
        <dbReference type="Proteomes" id="UP001242313"/>
    </source>
</evidence>
<reference evidence="8 9" key="1">
    <citation type="submission" date="2023-07" db="EMBL/GenBank/DDBJ databases">
        <title>Genomic Encyclopedia of Type Strains, Phase IV (KMG-IV): sequencing the most valuable type-strain genomes for metagenomic binning, comparative biology and taxonomic classification.</title>
        <authorList>
            <person name="Goeker M."/>
        </authorList>
    </citation>
    <scope>NUCLEOTIDE SEQUENCE [LARGE SCALE GENOMIC DNA]</scope>
    <source>
        <strain evidence="8 9">DSM 19598</strain>
    </source>
</reference>
<feature type="transmembrane region" description="Helical" evidence="6">
    <location>
        <begin position="52"/>
        <end position="81"/>
    </location>
</feature>
<comment type="subcellular location">
    <subcellularLocation>
        <location evidence="1">Membrane</location>
        <topology evidence="1">Multi-pass membrane protein</topology>
    </subcellularLocation>
</comment>
<keyword evidence="5 6" id="KW-0472">Membrane</keyword>